<dbReference type="GO" id="GO:0003746">
    <property type="term" value="F:translation elongation factor activity"/>
    <property type="evidence" value="ECO:0007669"/>
    <property type="project" value="UniProtKB-KW"/>
</dbReference>
<evidence type="ECO:0000259" key="8">
    <source>
        <dbReference type="Pfam" id="PF01272"/>
    </source>
</evidence>
<dbReference type="Gene3D" id="3.10.50.30">
    <property type="entry name" value="Transcription elongation factor, GreA/GreB, C-terminal domain"/>
    <property type="match status" value="1"/>
</dbReference>
<dbReference type="GO" id="GO:0006354">
    <property type="term" value="P:DNA-templated transcription elongation"/>
    <property type="evidence" value="ECO:0007669"/>
    <property type="project" value="TreeGrafter"/>
</dbReference>
<organism evidence="10">
    <name type="scientific">mine drainage metagenome</name>
    <dbReference type="NCBI Taxonomy" id="410659"/>
    <lineage>
        <taxon>unclassified sequences</taxon>
        <taxon>metagenomes</taxon>
        <taxon>ecological metagenomes</taxon>
    </lineage>
</organism>
<dbReference type="HAMAP" id="MF_00930">
    <property type="entry name" value="GreB"/>
    <property type="match status" value="1"/>
</dbReference>
<proteinExistence type="inferred from homology"/>
<keyword evidence="10" id="KW-0251">Elongation factor</keyword>
<dbReference type="PANTHER" id="PTHR30437">
    <property type="entry name" value="TRANSCRIPTION ELONGATION FACTOR GREA"/>
    <property type="match status" value="1"/>
</dbReference>
<evidence type="ECO:0000313" key="10">
    <source>
        <dbReference type="EMBL" id="VAY89364.1"/>
    </source>
</evidence>
<dbReference type="InterPro" id="IPR036953">
    <property type="entry name" value="GreA/GreB_C_sf"/>
</dbReference>
<dbReference type="InterPro" id="IPR028624">
    <property type="entry name" value="Tscrpt_elong_fac_GreA/B"/>
</dbReference>
<dbReference type="NCBIfam" id="TIGR01461">
    <property type="entry name" value="greB"/>
    <property type="match status" value="1"/>
</dbReference>
<dbReference type="InterPro" id="IPR022691">
    <property type="entry name" value="Tscrpt_elong_fac_GreA/B_N"/>
</dbReference>
<evidence type="ECO:0000256" key="4">
    <source>
        <dbReference type="ARBA" id="ARBA00023125"/>
    </source>
</evidence>
<dbReference type="Gene3D" id="1.10.287.180">
    <property type="entry name" value="Transcription elongation factor, GreA/GreB, N-terminal domain"/>
    <property type="match status" value="1"/>
</dbReference>
<evidence type="ECO:0000256" key="3">
    <source>
        <dbReference type="ARBA" id="ARBA00023015"/>
    </source>
</evidence>
<feature type="region of interest" description="Disordered" evidence="7">
    <location>
        <begin position="1"/>
        <end position="35"/>
    </location>
</feature>
<feature type="domain" description="Transcription elongation factor GreA/GreB C-terminal" evidence="8">
    <location>
        <begin position="110"/>
        <end position="182"/>
    </location>
</feature>
<evidence type="ECO:0000256" key="7">
    <source>
        <dbReference type="SAM" id="MobiDB-lite"/>
    </source>
</evidence>
<dbReference type="InterPro" id="IPR018151">
    <property type="entry name" value="TF_GreA/GreB_CS"/>
</dbReference>
<dbReference type="PIRSF" id="PIRSF006092">
    <property type="entry name" value="GreA_GreB"/>
    <property type="match status" value="1"/>
</dbReference>
<name>A0A3P3ZRL1_9ZZZZ</name>
<protein>
    <recommendedName>
        <fullName evidence="2">Transcription elongation factor GreA</fullName>
    </recommendedName>
    <alternativeName>
        <fullName evidence="6">Transcript cleavage factor GreA</fullName>
    </alternativeName>
</protein>
<keyword evidence="3" id="KW-0805">Transcription regulation</keyword>
<dbReference type="FunFam" id="1.10.287.180:FF:000001">
    <property type="entry name" value="Transcription elongation factor GreA"/>
    <property type="match status" value="1"/>
</dbReference>
<feature type="compositionally biased region" description="Polar residues" evidence="7">
    <location>
        <begin position="19"/>
        <end position="32"/>
    </location>
</feature>
<dbReference type="NCBIfam" id="NF002506">
    <property type="entry name" value="PRK01885.1"/>
    <property type="match status" value="1"/>
</dbReference>
<dbReference type="InterPro" id="IPR001437">
    <property type="entry name" value="Tscrpt_elong_fac_GreA/B_C"/>
</dbReference>
<dbReference type="InterPro" id="IPR036805">
    <property type="entry name" value="Tscrpt_elong_fac_GreA/B_N_sf"/>
</dbReference>
<evidence type="ECO:0000256" key="6">
    <source>
        <dbReference type="ARBA" id="ARBA00030776"/>
    </source>
</evidence>
<dbReference type="HAMAP" id="MF_00105">
    <property type="entry name" value="GreA_GreB"/>
    <property type="match status" value="1"/>
</dbReference>
<keyword evidence="10" id="KW-0648">Protein biosynthesis</keyword>
<sequence length="188" mass="21206">MSKAFVREAENEEEEEDLSASSTDLPPNTPNYLTPRGHARLVAELDHLLRVERPKVVETVSWAASNGDRSENGDYIYGKRRLREIDRRLRFLTKRLEIAQVVDPTLQSGNDQIFFGAQVTVEEGDQTHVYTIIGRDETDPGCGHISWISPLARALLKQRTGDTVRFMSPAGARTLDIVDVQYFPLDPP</sequence>
<comment type="similarity">
    <text evidence="1">Belongs to the GreA/GreB family.</text>
</comment>
<keyword evidence="4" id="KW-0238">DNA-binding</keyword>
<dbReference type="AlphaFoldDB" id="A0A3P3ZRL1"/>
<dbReference type="PANTHER" id="PTHR30437:SF6">
    <property type="entry name" value="TRANSCRIPTION ELONGATION FACTOR GREB"/>
    <property type="match status" value="1"/>
</dbReference>
<evidence type="ECO:0000256" key="2">
    <source>
        <dbReference type="ARBA" id="ARBA00013729"/>
    </source>
</evidence>
<dbReference type="InterPro" id="IPR006358">
    <property type="entry name" value="Tscrpt_elong_fac_GreB"/>
</dbReference>
<dbReference type="EMBL" id="UOYP01000591">
    <property type="protein sequence ID" value="VAY89364.1"/>
    <property type="molecule type" value="Genomic_DNA"/>
</dbReference>
<dbReference type="GO" id="GO:0032784">
    <property type="term" value="P:regulation of DNA-templated transcription elongation"/>
    <property type="evidence" value="ECO:0007669"/>
    <property type="project" value="InterPro"/>
</dbReference>
<dbReference type="PROSITE" id="PS00830">
    <property type="entry name" value="GREAB_2"/>
    <property type="match status" value="1"/>
</dbReference>
<dbReference type="FunFam" id="3.10.50.30:FF:000001">
    <property type="entry name" value="Transcription elongation factor GreA"/>
    <property type="match status" value="1"/>
</dbReference>
<reference evidence="10" key="1">
    <citation type="submission" date="2018-10" db="EMBL/GenBank/DDBJ databases">
        <authorList>
            <person name="Plewniak F."/>
        </authorList>
    </citation>
    <scope>NUCLEOTIDE SEQUENCE</scope>
</reference>
<dbReference type="InterPro" id="IPR023459">
    <property type="entry name" value="Tscrpt_elong_fac_GreA/B_fam"/>
</dbReference>
<keyword evidence="5" id="KW-0804">Transcription</keyword>
<evidence type="ECO:0000256" key="5">
    <source>
        <dbReference type="ARBA" id="ARBA00023163"/>
    </source>
</evidence>
<dbReference type="SUPFAM" id="SSF46557">
    <property type="entry name" value="GreA transcript cleavage protein, N-terminal domain"/>
    <property type="match status" value="1"/>
</dbReference>
<feature type="domain" description="Transcription elongation factor GreA/GreB N-terminal" evidence="9">
    <location>
        <begin position="31"/>
        <end position="101"/>
    </location>
</feature>
<evidence type="ECO:0000259" key="9">
    <source>
        <dbReference type="Pfam" id="PF03449"/>
    </source>
</evidence>
<dbReference type="GO" id="GO:0070063">
    <property type="term" value="F:RNA polymerase binding"/>
    <property type="evidence" value="ECO:0007669"/>
    <property type="project" value="InterPro"/>
</dbReference>
<dbReference type="PROSITE" id="PS00829">
    <property type="entry name" value="GREAB_1"/>
    <property type="match status" value="1"/>
</dbReference>
<evidence type="ECO:0000256" key="1">
    <source>
        <dbReference type="ARBA" id="ARBA00008213"/>
    </source>
</evidence>
<dbReference type="GO" id="GO:0003677">
    <property type="term" value="F:DNA binding"/>
    <property type="evidence" value="ECO:0007669"/>
    <property type="project" value="UniProtKB-KW"/>
</dbReference>
<gene>
    <name evidence="10" type="primary">greB</name>
    <name evidence="10" type="ORF">CARN8_6300009</name>
</gene>
<dbReference type="SUPFAM" id="SSF54534">
    <property type="entry name" value="FKBP-like"/>
    <property type="match status" value="1"/>
</dbReference>
<dbReference type="Pfam" id="PF01272">
    <property type="entry name" value="GreA_GreB"/>
    <property type="match status" value="1"/>
</dbReference>
<accession>A0A3P3ZRL1</accession>
<dbReference type="Pfam" id="PF03449">
    <property type="entry name" value="GreA_GreB_N"/>
    <property type="match status" value="1"/>
</dbReference>